<accession>A0A3B6W797</accession>
<dbReference type="Pfam" id="PF03382">
    <property type="entry name" value="DUF285"/>
    <property type="match status" value="1"/>
</dbReference>
<dbReference type="InterPro" id="IPR011889">
    <property type="entry name" value="Liste_lipo_26"/>
</dbReference>
<sequence>MKKHKPATKEELKNLVFTDGIKLSDVDTSLITDMSELFQKSQRKDFEGIEDWDTSNVENMSWMFRECFSFNEPLDKWDTSNVTNMKGMFSLAKSFNQNINNWNVSKVIDMSYMFNACDLFNQPLNDWDVSNVKTMEAMFHSALSFNQPLDKWDTSKVENMHEMFCRCKQFNQPLNSWNVSNVKTMEAMFYSADSFNQPLDKWNTKKLSKMYSMFKYTDSYDCYDSLANWDLSKVSDISDFCANYERFYEKLPLRFRVYMQAFYGTHKVYVPIENNEEYDDDEYDFISEEYDLVSRDYITITKENVREVYNSISKDTNKKVMALKKKLETEYSKELSSVTDDYNFKTIEEAEKYVENNYNKKDDKKVSFINDNYKVLIKDKSREVENKVLKYIYLEYLVLKRDIKILTQVDNIINLLDEESFIEFIKNIYNETNKETAAFIYGIYGGDKAIKNIYKKEKDTKLSLLIIKLNIESKYALRILHEIYSNTKKSEVRYEAYNLIDEVIKKMNISYNEFELRFSPDFSFNSKGEKVLNEDYKLILNSDYSLSLFDIKNNKELKKAPQNLPEDLKDEITKLRKEIPSFMKNTSSLLAVLLASGEKYSYDLFKEIFIDNAIMNRFASSLIWNLYDKDSNFITTFRYSGDGSYSNFEDEEVKIDDNSFVSLASPIEMDDEIINKWRKQLEDYEIAQPLQQLTIIKLDKDNLKSELEKIDNSEIAYGTFKAFGARYGMYTEYVGYDVVSSYSLKSKNGDTFSIYANVNSNTDFHDRVKIDIYFTNENGEEVSKRFIYTLLVLMIWDFRLTDLF</sequence>
<dbReference type="Proteomes" id="UP000092328">
    <property type="component" value="Chromosome"/>
</dbReference>
<dbReference type="Pfam" id="PF13569">
    <property type="entry name" value="DUF4132"/>
    <property type="match status" value="1"/>
</dbReference>
<keyword evidence="3" id="KW-1185">Reference proteome</keyword>
<name>A0A3B6W797_BRAHO</name>
<proteinExistence type="predicted"/>
<organism evidence="2 3">
    <name type="scientific">Brachyspira hyodysenteriae ATCC 27164</name>
    <dbReference type="NCBI Taxonomy" id="1266923"/>
    <lineage>
        <taxon>Bacteria</taxon>
        <taxon>Pseudomonadati</taxon>
        <taxon>Spirochaetota</taxon>
        <taxon>Spirochaetia</taxon>
        <taxon>Brachyspirales</taxon>
        <taxon>Brachyspiraceae</taxon>
        <taxon>Brachyspira</taxon>
    </lineage>
</organism>
<dbReference type="InterPro" id="IPR025406">
    <property type="entry name" value="DUF4132"/>
</dbReference>
<dbReference type="RefSeq" id="WP_020063810.1">
    <property type="nucleotide sequence ID" value="NZ_CP015910.2"/>
</dbReference>
<protein>
    <recommendedName>
        <fullName evidence="1">DUF4132 domain-containing protein</fullName>
    </recommendedName>
</protein>
<dbReference type="EMBL" id="CP015910">
    <property type="protein sequence ID" value="ANN64597.1"/>
    <property type="molecule type" value="Genomic_DNA"/>
</dbReference>
<reference evidence="3" key="2">
    <citation type="journal article" date="2017" name="Genome Announc.">
        <title>Correction for Mirajkar et al., Complete Genome Sequence of Brachyspira hyodysenteriae Type Strain B78 (ATCC 27164).</title>
        <authorList>
            <person name="Mirajkar N.S."/>
            <person name="Johnson T.J."/>
            <person name="Gebhart C.J."/>
        </authorList>
    </citation>
    <scope>NUCLEOTIDE SEQUENCE [LARGE SCALE GENOMIC DNA]</scope>
    <source>
        <strain evidence="3">B78</strain>
    </source>
</reference>
<reference evidence="3" key="1">
    <citation type="journal article" date="2016" name="Genome Announc.">
        <title>Complete Genome Sequence of Brachyspira hyodysenteriae Type Strain B78 (ATCC 27164).</title>
        <authorList>
            <person name="Mirajkar N.S."/>
            <person name="Johnson T.J."/>
            <person name="Gebhart C.J."/>
        </authorList>
    </citation>
    <scope>NUCLEOTIDE SEQUENCE [LARGE SCALE GENOMIC DNA]</scope>
    <source>
        <strain evidence="3">B78</strain>
    </source>
</reference>
<evidence type="ECO:0000313" key="3">
    <source>
        <dbReference type="Proteomes" id="UP000092328"/>
    </source>
</evidence>
<dbReference type="InterPro" id="IPR005046">
    <property type="entry name" value="DUF285"/>
</dbReference>
<gene>
    <name evidence="2" type="ORF">BHYOB78_12210</name>
</gene>
<feature type="domain" description="DUF4132" evidence="1">
    <location>
        <begin position="555"/>
        <end position="693"/>
    </location>
</feature>
<dbReference type="KEGG" id="bhd:BHYOB78_12210"/>
<dbReference type="NCBIfam" id="TIGR02167">
    <property type="entry name" value="Liste_lipo_26"/>
    <property type="match status" value="2"/>
</dbReference>
<dbReference type="OrthoDB" id="304456at2"/>
<evidence type="ECO:0000313" key="2">
    <source>
        <dbReference type="EMBL" id="ANN64597.1"/>
    </source>
</evidence>
<dbReference type="AlphaFoldDB" id="A0A3B6W797"/>
<evidence type="ECO:0000259" key="1">
    <source>
        <dbReference type="Pfam" id="PF13569"/>
    </source>
</evidence>